<dbReference type="Gene3D" id="3.40.50.300">
    <property type="entry name" value="P-loop containing nucleotide triphosphate hydrolases"/>
    <property type="match status" value="1"/>
</dbReference>
<dbReference type="PROSITE" id="PS00674">
    <property type="entry name" value="AAA"/>
    <property type="match status" value="1"/>
</dbReference>
<keyword evidence="4" id="KW-0413">Isomerase</keyword>
<dbReference type="Proteomes" id="UP000828390">
    <property type="component" value="Unassembled WGS sequence"/>
</dbReference>
<evidence type="ECO:0000313" key="9">
    <source>
        <dbReference type="Proteomes" id="UP000828390"/>
    </source>
</evidence>
<dbReference type="Gene3D" id="1.10.8.60">
    <property type="match status" value="1"/>
</dbReference>
<gene>
    <name evidence="8" type="ORF">DPMN_031778</name>
</gene>
<evidence type="ECO:0000259" key="7">
    <source>
        <dbReference type="Pfam" id="PF17862"/>
    </source>
</evidence>
<reference evidence="8" key="1">
    <citation type="journal article" date="2019" name="bioRxiv">
        <title>The Genome of the Zebra Mussel, Dreissena polymorpha: A Resource for Invasive Species Research.</title>
        <authorList>
            <person name="McCartney M.A."/>
            <person name="Auch B."/>
            <person name="Kono T."/>
            <person name="Mallez S."/>
            <person name="Zhang Y."/>
            <person name="Obille A."/>
            <person name="Becker A."/>
            <person name="Abrahante J.E."/>
            <person name="Garbe J."/>
            <person name="Badalamenti J.P."/>
            <person name="Herman A."/>
            <person name="Mangelson H."/>
            <person name="Liachko I."/>
            <person name="Sullivan S."/>
            <person name="Sone E.D."/>
            <person name="Koren S."/>
            <person name="Silverstein K.A.T."/>
            <person name="Beckman K.B."/>
            <person name="Gohl D.M."/>
        </authorList>
    </citation>
    <scope>NUCLEOTIDE SEQUENCE</scope>
    <source>
        <strain evidence="8">Duluth1</strain>
        <tissue evidence="8">Whole animal</tissue>
    </source>
</reference>
<dbReference type="GO" id="GO:0000226">
    <property type="term" value="P:microtubule cytoskeleton organization"/>
    <property type="evidence" value="ECO:0007669"/>
    <property type="project" value="UniProtKB-ARBA"/>
</dbReference>
<comment type="similarity">
    <text evidence="5">Belongs to the AAA ATPase family.</text>
</comment>
<name>A0A9D4M0K6_DREPO</name>
<dbReference type="Pfam" id="PF17862">
    <property type="entry name" value="AAA_lid_3"/>
    <property type="match status" value="1"/>
</dbReference>
<feature type="domain" description="ATPase AAA-type core" evidence="6">
    <location>
        <begin position="17"/>
        <end position="57"/>
    </location>
</feature>
<proteinExistence type="inferred from homology"/>
<accession>A0A9D4M0K6</accession>
<evidence type="ECO:0000256" key="3">
    <source>
        <dbReference type="ARBA" id="ARBA00022840"/>
    </source>
</evidence>
<dbReference type="GO" id="GO:0016853">
    <property type="term" value="F:isomerase activity"/>
    <property type="evidence" value="ECO:0007669"/>
    <property type="project" value="UniProtKB-KW"/>
</dbReference>
<dbReference type="Pfam" id="PF00004">
    <property type="entry name" value="AAA"/>
    <property type="match status" value="1"/>
</dbReference>
<dbReference type="InterPro" id="IPR003959">
    <property type="entry name" value="ATPase_AAA_core"/>
</dbReference>
<organism evidence="8 9">
    <name type="scientific">Dreissena polymorpha</name>
    <name type="common">Zebra mussel</name>
    <name type="synonym">Mytilus polymorpha</name>
    <dbReference type="NCBI Taxonomy" id="45954"/>
    <lineage>
        <taxon>Eukaryota</taxon>
        <taxon>Metazoa</taxon>
        <taxon>Spiralia</taxon>
        <taxon>Lophotrochozoa</taxon>
        <taxon>Mollusca</taxon>
        <taxon>Bivalvia</taxon>
        <taxon>Autobranchia</taxon>
        <taxon>Heteroconchia</taxon>
        <taxon>Euheterodonta</taxon>
        <taxon>Imparidentia</taxon>
        <taxon>Neoheterodontei</taxon>
        <taxon>Myida</taxon>
        <taxon>Dreissenoidea</taxon>
        <taxon>Dreissenidae</taxon>
        <taxon>Dreissena</taxon>
    </lineage>
</organism>
<dbReference type="PANTHER" id="PTHR23074">
    <property type="entry name" value="AAA DOMAIN-CONTAINING"/>
    <property type="match status" value="1"/>
</dbReference>
<dbReference type="GO" id="GO:0005874">
    <property type="term" value="C:microtubule"/>
    <property type="evidence" value="ECO:0007669"/>
    <property type="project" value="UniProtKB-KW"/>
</dbReference>
<dbReference type="AlphaFoldDB" id="A0A9D4M0K6"/>
<sequence length="121" mass="13433">MKCWFPANCVAQRIDGLVPCLQVSGSSAERVLIMVATNRPWELDDAVLRRFSKRVSVSMPDVDTRLTLLRQLLGDHNNPLSDSELKQLAKLTEGYSGSDLNSLAKDTALDPIRDLSPDEVH</sequence>
<dbReference type="PANTHER" id="PTHR23074:SF86">
    <property type="entry name" value="SPASTIN"/>
    <property type="match status" value="1"/>
</dbReference>
<evidence type="ECO:0000256" key="5">
    <source>
        <dbReference type="RuleBase" id="RU003651"/>
    </source>
</evidence>
<dbReference type="GO" id="GO:0005524">
    <property type="term" value="F:ATP binding"/>
    <property type="evidence" value="ECO:0007669"/>
    <property type="project" value="UniProtKB-KW"/>
</dbReference>
<evidence type="ECO:0000259" key="6">
    <source>
        <dbReference type="Pfam" id="PF00004"/>
    </source>
</evidence>
<dbReference type="InterPro" id="IPR041569">
    <property type="entry name" value="AAA_lid_3"/>
</dbReference>
<keyword evidence="1" id="KW-0493">Microtubule</keyword>
<dbReference type="InterPro" id="IPR027417">
    <property type="entry name" value="P-loop_NTPase"/>
</dbReference>
<evidence type="ECO:0000313" key="8">
    <source>
        <dbReference type="EMBL" id="KAH3868627.1"/>
    </source>
</evidence>
<dbReference type="InterPro" id="IPR050304">
    <property type="entry name" value="MT-severing_AAA_ATPase"/>
</dbReference>
<dbReference type="SUPFAM" id="SSF52540">
    <property type="entry name" value="P-loop containing nucleoside triphosphate hydrolases"/>
    <property type="match status" value="1"/>
</dbReference>
<keyword evidence="3 5" id="KW-0067">ATP-binding</keyword>
<keyword evidence="2 5" id="KW-0547">Nucleotide-binding</keyword>
<dbReference type="InterPro" id="IPR003960">
    <property type="entry name" value="ATPase_AAA_CS"/>
</dbReference>
<protein>
    <submittedName>
        <fullName evidence="8">Uncharacterized protein</fullName>
    </submittedName>
</protein>
<dbReference type="GO" id="GO:0016887">
    <property type="term" value="F:ATP hydrolysis activity"/>
    <property type="evidence" value="ECO:0007669"/>
    <property type="project" value="InterPro"/>
</dbReference>
<evidence type="ECO:0000256" key="2">
    <source>
        <dbReference type="ARBA" id="ARBA00022741"/>
    </source>
</evidence>
<keyword evidence="9" id="KW-1185">Reference proteome</keyword>
<evidence type="ECO:0000256" key="4">
    <source>
        <dbReference type="ARBA" id="ARBA00023235"/>
    </source>
</evidence>
<reference evidence="8" key="2">
    <citation type="submission" date="2020-11" db="EMBL/GenBank/DDBJ databases">
        <authorList>
            <person name="McCartney M.A."/>
            <person name="Auch B."/>
            <person name="Kono T."/>
            <person name="Mallez S."/>
            <person name="Becker A."/>
            <person name="Gohl D.M."/>
            <person name="Silverstein K.A.T."/>
            <person name="Koren S."/>
            <person name="Bechman K.B."/>
            <person name="Herman A."/>
            <person name="Abrahante J.E."/>
            <person name="Garbe J."/>
        </authorList>
    </citation>
    <scope>NUCLEOTIDE SEQUENCE</scope>
    <source>
        <strain evidence="8">Duluth1</strain>
        <tissue evidence="8">Whole animal</tissue>
    </source>
</reference>
<dbReference type="EMBL" id="JAIWYP010000002">
    <property type="protein sequence ID" value="KAH3868627.1"/>
    <property type="molecule type" value="Genomic_DNA"/>
</dbReference>
<comment type="caution">
    <text evidence="8">The sequence shown here is derived from an EMBL/GenBank/DDBJ whole genome shotgun (WGS) entry which is preliminary data.</text>
</comment>
<evidence type="ECO:0000256" key="1">
    <source>
        <dbReference type="ARBA" id="ARBA00022701"/>
    </source>
</evidence>
<feature type="domain" description="AAA ATPase AAA+ lid" evidence="7">
    <location>
        <begin position="82"/>
        <end position="116"/>
    </location>
</feature>